<evidence type="ECO:0000313" key="12">
    <source>
        <dbReference type="EMBL" id="EEF43667.1"/>
    </source>
</evidence>
<feature type="compositionally biased region" description="Low complexity" evidence="10">
    <location>
        <begin position="204"/>
        <end position="229"/>
    </location>
</feature>
<feature type="domain" description="RING-type" evidence="11">
    <location>
        <begin position="687"/>
        <end position="728"/>
    </location>
</feature>
<dbReference type="GO" id="GO:0043161">
    <property type="term" value="P:proteasome-mediated ubiquitin-dependent protein catabolic process"/>
    <property type="evidence" value="ECO:0007669"/>
    <property type="project" value="UniProtKB-ARBA"/>
</dbReference>
<dbReference type="PROSITE" id="PS50089">
    <property type="entry name" value="ZF_RING_2"/>
    <property type="match status" value="1"/>
</dbReference>
<keyword evidence="4" id="KW-0808">Transferase</keyword>
<feature type="compositionally biased region" description="Low complexity" evidence="10">
    <location>
        <begin position="517"/>
        <end position="538"/>
    </location>
</feature>
<feature type="region of interest" description="Disordered" evidence="10">
    <location>
        <begin position="517"/>
        <end position="551"/>
    </location>
</feature>
<evidence type="ECO:0000256" key="2">
    <source>
        <dbReference type="ARBA" id="ARBA00004906"/>
    </source>
</evidence>
<organism evidence="12 13">
    <name type="scientific">Ricinus communis</name>
    <name type="common">Castor bean</name>
    <dbReference type="NCBI Taxonomy" id="3988"/>
    <lineage>
        <taxon>Eukaryota</taxon>
        <taxon>Viridiplantae</taxon>
        <taxon>Streptophyta</taxon>
        <taxon>Embryophyta</taxon>
        <taxon>Tracheophyta</taxon>
        <taxon>Spermatophyta</taxon>
        <taxon>Magnoliopsida</taxon>
        <taxon>eudicotyledons</taxon>
        <taxon>Gunneridae</taxon>
        <taxon>Pentapetalae</taxon>
        <taxon>rosids</taxon>
        <taxon>fabids</taxon>
        <taxon>Malpighiales</taxon>
        <taxon>Euphorbiaceae</taxon>
        <taxon>Acalyphoideae</taxon>
        <taxon>Acalypheae</taxon>
        <taxon>Ricinus</taxon>
    </lineage>
</organism>
<dbReference type="EC" id="2.3.2.27" evidence="3"/>
<dbReference type="InterPro" id="IPR045191">
    <property type="entry name" value="MBR1/2-like"/>
</dbReference>
<evidence type="ECO:0000256" key="6">
    <source>
        <dbReference type="ARBA" id="ARBA00022771"/>
    </source>
</evidence>
<keyword evidence="7" id="KW-0833">Ubl conjugation pathway</keyword>
<comment type="catalytic activity">
    <reaction evidence="1">
        <text>S-ubiquitinyl-[E2 ubiquitin-conjugating enzyme]-L-cysteine + [acceptor protein]-L-lysine = [E2 ubiquitin-conjugating enzyme]-L-cysteine + N(6)-ubiquitinyl-[acceptor protein]-L-lysine.</text>
        <dbReference type="EC" id="2.3.2.27"/>
    </reaction>
</comment>
<feature type="region of interest" description="Disordered" evidence="10">
    <location>
        <begin position="262"/>
        <end position="295"/>
    </location>
</feature>
<feature type="compositionally biased region" description="Low complexity" evidence="10">
    <location>
        <begin position="262"/>
        <end position="288"/>
    </location>
</feature>
<evidence type="ECO:0000256" key="10">
    <source>
        <dbReference type="SAM" id="MobiDB-lite"/>
    </source>
</evidence>
<gene>
    <name evidence="12" type="ORF">RCOM_0812820</name>
</gene>
<keyword evidence="6 9" id="KW-0863">Zinc-finger</keyword>
<dbReference type="GO" id="GO:0010228">
    <property type="term" value="P:vegetative to reproductive phase transition of meristem"/>
    <property type="evidence" value="ECO:0007669"/>
    <property type="project" value="UniProtKB-ARBA"/>
</dbReference>
<dbReference type="InParanoid" id="B9RYF8"/>
<sequence length="734" mass="78956">MSGLRLGTCTMQPDYLLRLIQEVWVFQGSASNSTTMSQQSSINNMLNPVENRLSSDAVSYDEASCVNAISHDVQSFSGWTLGESSSRINLLNQAIDDGMEMEERWSSLVNTHNVVGPRSGERRFEPNDILLPGRGSIGISSNHVRSEQSLLQGSSSNSLLPNLNTSGGYVDDSSSDRHGTGRALGPNRFNSEGLNLGQAYTGASSNNVGPSGSSGNLLEETSGGSSSSLGGWGLSCKRKASGHSYPGGSSSCFPHAENGAWSSGTNHNSSSSLSLSPPSWNSPSVSPPEQSNTRIGFGVRGVASDAVPSSSVTGNADPLRNIGRRINASHQQEPPMFNLSTTGGARHPNFWLMNQSLRPVPFSDSMDLRSIPTANSSPPQGPAHAMHASASSRTMHPFPWNGSSTSRAGNSSSSDISGERGSALREAANLRSISRNSGERSMFVPITEMRNTGQDPAGWSLATGNMSSSASASSTRVSPSSSMHSLPSPTWLPQHNPTSQNQQRFSEFAPWSLFPSMESESGSHSGHFLSSSGPSASSQETIMSSGSSGHGHVQPFLRSAFLMEGQSDDVLGMPRSLRALAADIEGRHQLISEIRQVLNAMRRGENLRVEDYMLFDPFTHHSMAEVYDRHRDMRLDVDNMSYEELLALEERIGDVNTGLSEGTILKLMKQQKYVFMIADNPADLEPCSICQEEYVDGDDLGTLDCGHVFHTNCIKQWLVLKNICPICKMTALPA</sequence>
<proteinExistence type="predicted"/>
<feature type="compositionally biased region" description="Polar residues" evidence="10">
    <location>
        <begin position="491"/>
        <end position="502"/>
    </location>
</feature>
<feature type="region of interest" description="Disordered" evidence="10">
    <location>
        <begin position="148"/>
        <end position="230"/>
    </location>
</feature>
<dbReference type="AlphaFoldDB" id="B9RYF8"/>
<feature type="region of interest" description="Disordered" evidence="10">
    <location>
        <begin position="364"/>
        <end position="423"/>
    </location>
</feature>
<keyword evidence="13" id="KW-1185">Reference proteome</keyword>
<dbReference type="Proteomes" id="UP000008311">
    <property type="component" value="Unassembled WGS sequence"/>
</dbReference>
<evidence type="ECO:0000256" key="8">
    <source>
        <dbReference type="ARBA" id="ARBA00022833"/>
    </source>
</evidence>
<dbReference type="Pfam" id="PF13639">
    <property type="entry name" value="zf-RING_2"/>
    <property type="match status" value="1"/>
</dbReference>
<dbReference type="InterPro" id="IPR001841">
    <property type="entry name" value="Znf_RING"/>
</dbReference>
<evidence type="ECO:0000313" key="13">
    <source>
        <dbReference type="Proteomes" id="UP000008311"/>
    </source>
</evidence>
<dbReference type="EMBL" id="EQ973830">
    <property type="protein sequence ID" value="EEF43667.1"/>
    <property type="molecule type" value="Genomic_DNA"/>
</dbReference>
<dbReference type="FunFam" id="3.30.40.10:FF:000309">
    <property type="entry name" value="E3 ubiquitin-protein ligase MBR2"/>
    <property type="match status" value="1"/>
</dbReference>
<keyword evidence="8" id="KW-0862">Zinc</keyword>
<evidence type="ECO:0000256" key="7">
    <source>
        <dbReference type="ARBA" id="ARBA00022786"/>
    </source>
</evidence>
<dbReference type="eggNOG" id="KOG0800">
    <property type="taxonomic scope" value="Eukaryota"/>
</dbReference>
<dbReference type="GO" id="GO:0008270">
    <property type="term" value="F:zinc ion binding"/>
    <property type="evidence" value="ECO:0007669"/>
    <property type="project" value="UniProtKB-KW"/>
</dbReference>
<dbReference type="InterPro" id="IPR013083">
    <property type="entry name" value="Znf_RING/FYVE/PHD"/>
</dbReference>
<protein>
    <recommendedName>
        <fullName evidence="3">RING-type E3 ubiquitin transferase</fullName>
        <ecNumber evidence="3">2.3.2.27</ecNumber>
    </recommendedName>
</protein>
<evidence type="ECO:0000256" key="5">
    <source>
        <dbReference type="ARBA" id="ARBA00022723"/>
    </source>
</evidence>
<dbReference type="PANTHER" id="PTHR22937:SF224">
    <property type="entry name" value="E3 UBIQUITIN-PROTEIN LIGASE MBR1-RELATED"/>
    <property type="match status" value="1"/>
</dbReference>
<keyword evidence="5" id="KW-0479">Metal-binding</keyword>
<evidence type="ECO:0000259" key="11">
    <source>
        <dbReference type="PROSITE" id="PS50089"/>
    </source>
</evidence>
<comment type="pathway">
    <text evidence="2">Protein modification; protein ubiquitination.</text>
</comment>
<feature type="compositionally biased region" description="Low complexity" evidence="10">
    <location>
        <begin position="467"/>
        <end position="489"/>
    </location>
</feature>
<evidence type="ECO:0000256" key="4">
    <source>
        <dbReference type="ARBA" id="ARBA00022679"/>
    </source>
</evidence>
<dbReference type="SMART" id="SM00184">
    <property type="entry name" value="RING"/>
    <property type="match status" value="1"/>
</dbReference>
<dbReference type="STRING" id="3988.B9RYF8"/>
<dbReference type="GO" id="GO:0061630">
    <property type="term" value="F:ubiquitin protein ligase activity"/>
    <property type="evidence" value="ECO:0000318"/>
    <property type="project" value="GO_Central"/>
</dbReference>
<dbReference type="FunCoup" id="B9RYF8">
    <property type="interactions" value="2291"/>
</dbReference>
<evidence type="ECO:0000256" key="9">
    <source>
        <dbReference type="PROSITE-ProRule" id="PRU00175"/>
    </source>
</evidence>
<dbReference type="SUPFAM" id="SSF57850">
    <property type="entry name" value="RING/U-box"/>
    <property type="match status" value="1"/>
</dbReference>
<evidence type="ECO:0000256" key="3">
    <source>
        <dbReference type="ARBA" id="ARBA00012483"/>
    </source>
</evidence>
<feature type="compositionally biased region" description="Low complexity" evidence="10">
    <location>
        <begin position="149"/>
        <end position="168"/>
    </location>
</feature>
<name>B9RYF8_RICCO</name>
<reference evidence="13" key="1">
    <citation type="journal article" date="2010" name="Nat. Biotechnol.">
        <title>Draft genome sequence of the oilseed species Ricinus communis.</title>
        <authorList>
            <person name="Chan A.P."/>
            <person name="Crabtree J."/>
            <person name="Zhao Q."/>
            <person name="Lorenzi H."/>
            <person name="Orvis J."/>
            <person name="Puiu D."/>
            <person name="Melake-Berhan A."/>
            <person name="Jones K.M."/>
            <person name="Redman J."/>
            <person name="Chen G."/>
            <person name="Cahoon E.B."/>
            <person name="Gedil M."/>
            <person name="Stanke M."/>
            <person name="Haas B.J."/>
            <person name="Wortman J.R."/>
            <person name="Fraser-Liggett C.M."/>
            <person name="Ravel J."/>
            <person name="Rabinowicz P.D."/>
        </authorList>
    </citation>
    <scope>NUCLEOTIDE SEQUENCE [LARGE SCALE GENOMIC DNA]</scope>
    <source>
        <strain evidence="13">cv. Hale</strain>
    </source>
</reference>
<dbReference type="Gene3D" id="3.30.40.10">
    <property type="entry name" value="Zinc/RING finger domain, C3HC4 (zinc finger)"/>
    <property type="match status" value="1"/>
</dbReference>
<feature type="region of interest" description="Disordered" evidence="10">
    <location>
        <begin position="450"/>
        <end position="502"/>
    </location>
</feature>
<feature type="compositionally biased region" description="Low complexity" evidence="10">
    <location>
        <begin position="403"/>
        <end position="421"/>
    </location>
</feature>
<accession>B9RYF8</accession>
<evidence type="ECO:0000256" key="1">
    <source>
        <dbReference type="ARBA" id="ARBA00000900"/>
    </source>
</evidence>
<dbReference type="PANTHER" id="PTHR22937">
    <property type="entry name" value="E3 UBIQUITIN-PROTEIN LIGASE RNF165"/>
    <property type="match status" value="1"/>
</dbReference>